<proteinExistence type="predicted"/>
<feature type="region of interest" description="Disordered" evidence="1">
    <location>
        <begin position="16"/>
        <end position="38"/>
    </location>
</feature>
<dbReference type="AlphaFoldDB" id="A0A6M5YSC8"/>
<evidence type="ECO:0000256" key="1">
    <source>
        <dbReference type="SAM" id="MobiDB-lite"/>
    </source>
</evidence>
<organism evidence="2 3">
    <name type="scientific">Frigoriglobus tundricola</name>
    <dbReference type="NCBI Taxonomy" id="2774151"/>
    <lineage>
        <taxon>Bacteria</taxon>
        <taxon>Pseudomonadati</taxon>
        <taxon>Planctomycetota</taxon>
        <taxon>Planctomycetia</taxon>
        <taxon>Gemmatales</taxon>
        <taxon>Gemmataceae</taxon>
        <taxon>Frigoriglobus</taxon>
    </lineage>
</organism>
<dbReference type="EMBL" id="CP053452">
    <property type="protein sequence ID" value="QJW96955.1"/>
    <property type="molecule type" value="Genomic_DNA"/>
</dbReference>
<sequence>MWAANWVSCNWRAAGQKPIQPETLSNPLSRRASDEIAN</sequence>
<dbReference type="KEGG" id="ftj:FTUN_4515"/>
<protein>
    <submittedName>
        <fullName evidence="2">Uncharacterized protein</fullName>
    </submittedName>
</protein>
<reference evidence="3" key="1">
    <citation type="submission" date="2020-05" db="EMBL/GenBank/DDBJ databases">
        <title>Frigoriglobus tundricola gen. nov., sp. nov., a psychrotolerant cellulolytic planctomycete of the family Gemmataceae with two divergent copies of 16S rRNA gene.</title>
        <authorList>
            <person name="Kulichevskaya I.S."/>
            <person name="Ivanova A.A."/>
            <person name="Naumoff D.G."/>
            <person name="Beletsky A.V."/>
            <person name="Rijpstra W.I.C."/>
            <person name="Sinninghe Damste J.S."/>
            <person name="Mardanov A.V."/>
            <person name="Ravin N.V."/>
            <person name="Dedysh S.N."/>
        </authorList>
    </citation>
    <scope>NUCLEOTIDE SEQUENCE [LARGE SCALE GENOMIC DNA]</scope>
    <source>
        <strain evidence="3">PL17</strain>
    </source>
</reference>
<name>A0A6M5YSC8_9BACT</name>
<evidence type="ECO:0000313" key="3">
    <source>
        <dbReference type="Proteomes" id="UP000503447"/>
    </source>
</evidence>
<dbReference type="Proteomes" id="UP000503447">
    <property type="component" value="Chromosome"/>
</dbReference>
<accession>A0A6M5YSC8</accession>
<gene>
    <name evidence="2" type="ORF">FTUN_4515</name>
</gene>
<evidence type="ECO:0000313" key="2">
    <source>
        <dbReference type="EMBL" id="QJW96955.1"/>
    </source>
</evidence>
<keyword evidence="3" id="KW-1185">Reference proteome</keyword>